<proteinExistence type="predicted"/>
<evidence type="ECO:0000313" key="1">
    <source>
        <dbReference type="EMBL" id="CAI3950039.1"/>
    </source>
</evidence>
<dbReference type="RefSeq" id="WP_271790077.1">
    <property type="nucleotide sequence ID" value="NZ_CAMXCM010000006.1"/>
</dbReference>
<sequence length="309" mass="35044">MEYKVGSETINGRKYTVTINDDDNQYKEKYYREIDDLRIAVGTLGARLGWDTNVRRIYTVAIQKMSQNIENQIQRGKITYRQGYLIANKRRNFIMDAVREVTHSIGLSFAKEEKPEGKTARSLLSHYAITEHVEKTIELPPHLPDDERKKRIRKEVKKIKENLSPAQQKKMYLDLPYKEKEIIIHRARKAAGDAQEEVLKRLKNPPTKLPEGKTNRFGGKTDIYGRINKTGRYLFYLSISISIYNILTANDKVAAAEHEAILQGVMFVGGWTAGTVGAALGGPPGAYIGAMVGSTLAVYLTDSWLKHNE</sequence>
<gene>
    <name evidence="1" type="ORF">R53529_LOCUS1644</name>
    <name evidence="2" type="ORF">R53530_LOCUS1942</name>
</gene>
<organism evidence="2 3">
    <name type="scientific">Commensalibacter communis</name>
    <dbReference type="NCBI Taxonomy" id="2972786"/>
    <lineage>
        <taxon>Bacteria</taxon>
        <taxon>Pseudomonadati</taxon>
        <taxon>Pseudomonadota</taxon>
        <taxon>Alphaproteobacteria</taxon>
        <taxon>Acetobacterales</taxon>
        <taxon>Acetobacteraceae</taxon>
    </lineage>
</organism>
<reference evidence="2" key="1">
    <citation type="submission" date="2022-10" db="EMBL/GenBank/DDBJ databases">
        <authorList>
            <person name="Botero Cardona J."/>
        </authorList>
    </citation>
    <scope>NUCLEOTIDE SEQUENCE</scope>
    <source>
        <strain evidence="2">LMG 31819</strain>
        <strain evidence="1">R-53529</strain>
    </source>
</reference>
<dbReference type="EMBL" id="CAMXCS010000004">
    <property type="protein sequence ID" value="CAI3950039.1"/>
    <property type="molecule type" value="Genomic_DNA"/>
</dbReference>
<comment type="caution">
    <text evidence="2">The sequence shown here is derived from an EMBL/GenBank/DDBJ whole genome shotgun (WGS) entry which is preliminary data.</text>
</comment>
<dbReference type="Proteomes" id="UP001154259">
    <property type="component" value="Unassembled WGS sequence"/>
</dbReference>
<dbReference type="Proteomes" id="UP001154255">
    <property type="component" value="Unassembled WGS sequence"/>
</dbReference>
<protein>
    <submittedName>
        <fullName evidence="2">Uncharacterized protein</fullName>
    </submittedName>
</protein>
<evidence type="ECO:0000313" key="3">
    <source>
        <dbReference type="Proteomes" id="UP001154255"/>
    </source>
</evidence>
<keyword evidence="4" id="KW-1185">Reference proteome</keyword>
<name>A0A9W4TN04_9PROT</name>
<dbReference type="AlphaFoldDB" id="A0A9W4TN04"/>
<evidence type="ECO:0000313" key="4">
    <source>
        <dbReference type="Proteomes" id="UP001154259"/>
    </source>
</evidence>
<dbReference type="EMBL" id="CAMXCM010000006">
    <property type="protein sequence ID" value="CAI3952972.1"/>
    <property type="molecule type" value="Genomic_DNA"/>
</dbReference>
<evidence type="ECO:0000313" key="2">
    <source>
        <dbReference type="EMBL" id="CAI3952972.1"/>
    </source>
</evidence>
<accession>A0A9W4TN04</accession>